<comment type="caution">
    <text evidence="3">The sequence shown here is derived from an EMBL/GenBank/DDBJ whole genome shotgun (WGS) entry which is preliminary data.</text>
</comment>
<evidence type="ECO:0000256" key="2">
    <source>
        <dbReference type="SAM" id="SignalP"/>
    </source>
</evidence>
<dbReference type="Proteomes" id="UP001431209">
    <property type="component" value="Unassembled WGS sequence"/>
</dbReference>
<dbReference type="AlphaFoldDB" id="A0AAW2ZGT3"/>
<protein>
    <submittedName>
        <fullName evidence="3">Uncharacterized protein</fullName>
    </submittedName>
</protein>
<feature type="transmembrane region" description="Helical" evidence="1">
    <location>
        <begin position="142"/>
        <end position="163"/>
    </location>
</feature>
<proteinExistence type="predicted"/>
<keyword evidence="1" id="KW-0812">Transmembrane</keyword>
<keyword evidence="1" id="KW-0472">Membrane</keyword>
<sequence>MKHMRHTAARVLLVFLAAFRSFALIAADPLIAFKCPFNLNCVECATFGKVCEWNCYLRRLLKMDLTEYMKVDVVCARRDIESQIIGFEAIILSVLIITASIGMVFKRRWANNLGFTCFGLYVFLLGPLFYKGFKQSPNPFQLLLFNFLDVVYTIVILLCSLFLKDWVSSGYNRIV</sequence>
<organism evidence="3 4">
    <name type="scientific">Acrasis kona</name>
    <dbReference type="NCBI Taxonomy" id="1008807"/>
    <lineage>
        <taxon>Eukaryota</taxon>
        <taxon>Discoba</taxon>
        <taxon>Heterolobosea</taxon>
        <taxon>Tetramitia</taxon>
        <taxon>Eutetramitia</taxon>
        <taxon>Acrasidae</taxon>
        <taxon>Acrasis</taxon>
    </lineage>
</organism>
<reference evidence="3 4" key="1">
    <citation type="submission" date="2024-03" db="EMBL/GenBank/DDBJ databases">
        <title>The Acrasis kona genome and developmental transcriptomes reveal deep origins of eukaryotic multicellular pathways.</title>
        <authorList>
            <person name="Sheikh S."/>
            <person name="Fu C.-J."/>
            <person name="Brown M.W."/>
            <person name="Baldauf S.L."/>
        </authorList>
    </citation>
    <scope>NUCLEOTIDE SEQUENCE [LARGE SCALE GENOMIC DNA]</scope>
    <source>
        <strain evidence="3 4">ATCC MYA-3509</strain>
    </source>
</reference>
<feature type="signal peptide" evidence="2">
    <location>
        <begin position="1"/>
        <end position="27"/>
    </location>
</feature>
<gene>
    <name evidence="3" type="ORF">AKO1_015305</name>
</gene>
<keyword evidence="1" id="KW-1133">Transmembrane helix</keyword>
<evidence type="ECO:0000256" key="1">
    <source>
        <dbReference type="SAM" id="Phobius"/>
    </source>
</evidence>
<evidence type="ECO:0000313" key="3">
    <source>
        <dbReference type="EMBL" id="KAL0487956.1"/>
    </source>
</evidence>
<name>A0AAW2ZGT3_9EUKA</name>
<feature type="transmembrane region" description="Helical" evidence="1">
    <location>
        <begin position="84"/>
        <end position="105"/>
    </location>
</feature>
<accession>A0AAW2ZGT3</accession>
<keyword evidence="4" id="KW-1185">Reference proteome</keyword>
<feature type="chain" id="PRO_5043744347" evidence="2">
    <location>
        <begin position="28"/>
        <end position="175"/>
    </location>
</feature>
<keyword evidence="2" id="KW-0732">Signal</keyword>
<evidence type="ECO:0000313" key="4">
    <source>
        <dbReference type="Proteomes" id="UP001431209"/>
    </source>
</evidence>
<dbReference type="EMBL" id="JAOPGA020001389">
    <property type="protein sequence ID" value="KAL0487956.1"/>
    <property type="molecule type" value="Genomic_DNA"/>
</dbReference>
<feature type="transmembrane region" description="Helical" evidence="1">
    <location>
        <begin position="112"/>
        <end position="130"/>
    </location>
</feature>